<keyword evidence="3" id="KW-1185">Reference proteome</keyword>
<dbReference type="Proteomes" id="UP000272400">
    <property type="component" value="Unassembled WGS sequence"/>
</dbReference>
<feature type="compositionally biased region" description="Basic and acidic residues" evidence="1">
    <location>
        <begin position="15"/>
        <end position="24"/>
    </location>
</feature>
<dbReference type="AlphaFoldDB" id="A0A3N1DBZ2"/>
<proteinExistence type="predicted"/>
<evidence type="ECO:0000313" key="2">
    <source>
        <dbReference type="EMBL" id="ROO91041.1"/>
    </source>
</evidence>
<name>A0A3N1DBZ2_9ACTN</name>
<sequence>MISTARAERRYRWESGFRRTRETRPPTPGGTAGGMRGFARREFELVLLRRMADYQPDLVWEAVRALEGTRTEMREVNARWQRMLRSRASPGARQRFEAVLGPPEAVMERRLGDVDFAASHWTLPLWPDLRFEVLTARNGAVLQEWLVRADGVPVPALDSVDDLTPWSCVVADLDLRFGPLAHREGEGPSRWTASFTTPDGSRHVAHFVWGLLQTVAEAGPAPR</sequence>
<evidence type="ECO:0000313" key="3">
    <source>
        <dbReference type="Proteomes" id="UP000272400"/>
    </source>
</evidence>
<gene>
    <name evidence="2" type="ORF">EDD29_8784</name>
</gene>
<dbReference type="EMBL" id="RJKE01000001">
    <property type="protein sequence ID" value="ROO91041.1"/>
    <property type="molecule type" value="Genomic_DNA"/>
</dbReference>
<feature type="region of interest" description="Disordered" evidence="1">
    <location>
        <begin position="15"/>
        <end position="35"/>
    </location>
</feature>
<evidence type="ECO:0000256" key="1">
    <source>
        <dbReference type="SAM" id="MobiDB-lite"/>
    </source>
</evidence>
<accession>A0A3N1DBZ2</accession>
<organism evidence="2 3">
    <name type="scientific">Actinocorallia herbida</name>
    <dbReference type="NCBI Taxonomy" id="58109"/>
    <lineage>
        <taxon>Bacteria</taxon>
        <taxon>Bacillati</taxon>
        <taxon>Actinomycetota</taxon>
        <taxon>Actinomycetes</taxon>
        <taxon>Streptosporangiales</taxon>
        <taxon>Thermomonosporaceae</taxon>
        <taxon>Actinocorallia</taxon>
    </lineage>
</organism>
<protein>
    <submittedName>
        <fullName evidence="2">Uncharacterized protein</fullName>
    </submittedName>
</protein>
<comment type="caution">
    <text evidence="2">The sequence shown here is derived from an EMBL/GenBank/DDBJ whole genome shotgun (WGS) entry which is preliminary data.</text>
</comment>
<reference evidence="2 3" key="1">
    <citation type="submission" date="2018-11" db="EMBL/GenBank/DDBJ databases">
        <title>Sequencing the genomes of 1000 actinobacteria strains.</title>
        <authorList>
            <person name="Klenk H.-P."/>
        </authorList>
    </citation>
    <scope>NUCLEOTIDE SEQUENCE [LARGE SCALE GENOMIC DNA]</scope>
    <source>
        <strain evidence="2 3">DSM 44254</strain>
    </source>
</reference>